<dbReference type="FunFam" id="1.10.510.10:FF:001424">
    <property type="entry name" value="Protein kinase superfamily protein"/>
    <property type="match status" value="1"/>
</dbReference>
<evidence type="ECO:0000313" key="15">
    <source>
        <dbReference type="EMBL" id="VFU44239.1"/>
    </source>
</evidence>
<dbReference type="SMART" id="SM00220">
    <property type="entry name" value="S_TKc"/>
    <property type="match status" value="1"/>
</dbReference>
<dbReference type="PROSITE" id="PS00107">
    <property type="entry name" value="PROTEIN_KINASE_ATP"/>
    <property type="match status" value="1"/>
</dbReference>
<gene>
    <name evidence="15" type="ORF">SVIM_LOCUS270778</name>
</gene>
<feature type="signal peptide" evidence="13">
    <location>
        <begin position="1"/>
        <end position="19"/>
    </location>
</feature>
<feature type="chain" id="PRO_5026669224" description="Protein kinase domain-containing protein" evidence="13">
    <location>
        <begin position="20"/>
        <end position="664"/>
    </location>
</feature>
<evidence type="ECO:0000259" key="14">
    <source>
        <dbReference type="PROSITE" id="PS50011"/>
    </source>
</evidence>
<reference evidence="15" key="1">
    <citation type="submission" date="2019-03" db="EMBL/GenBank/DDBJ databases">
        <authorList>
            <person name="Mank J."/>
            <person name="Almeida P."/>
        </authorList>
    </citation>
    <scope>NUCLEOTIDE SEQUENCE</scope>
    <source>
        <strain evidence="15">78183</strain>
    </source>
</reference>
<dbReference type="PROSITE" id="PS00108">
    <property type="entry name" value="PROTEIN_KINASE_ST"/>
    <property type="match status" value="1"/>
</dbReference>
<protein>
    <recommendedName>
        <fullName evidence="14">Protein kinase domain-containing protein</fullName>
    </recommendedName>
</protein>
<keyword evidence="11" id="KW-1015">Disulfide bond</keyword>
<dbReference type="Gene3D" id="2.90.10.10">
    <property type="entry name" value="Bulb-type lectin domain"/>
    <property type="match status" value="1"/>
</dbReference>
<evidence type="ECO:0000256" key="12">
    <source>
        <dbReference type="PROSITE-ProRule" id="PRU10141"/>
    </source>
</evidence>
<keyword evidence="5 13" id="KW-0732">Signal</keyword>
<dbReference type="PANTHER" id="PTHR47974">
    <property type="entry name" value="OS07G0415500 PROTEIN"/>
    <property type="match status" value="1"/>
</dbReference>
<dbReference type="PANTHER" id="PTHR47974:SF9">
    <property type="entry name" value="RECEPTOR-LIKE SERINE_THREONINE-PROTEIN KINASE"/>
    <property type="match status" value="1"/>
</dbReference>
<dbReference type="InterPro" id="IPR008271">
    <property type="entry name" value="Ser/Thr_kinase_AS"/>
</dbReference>
<feature type="domain" description="Protein kinase" evidence="14">
    <location>
        <begin position="366"/>
        <end position="660"/>
    </location>
</feature>
<dbReference type="InterPro" id="IPR011009">
    <property type="entry name" value="Kinase-like_dom_sf"/>
</dbReference>
<dbReference type="GO" id="GO:0005524">
    <property type="term" value="F:ATP binding"/>
    <property type="evidence" value="ECO:0007669"/>
    <property type="project" value="UniProtKB-UniRule"/>
</dbReference>
<keyword evidence="4" id="KW-0812">Transmembrane</keyword>
<keyword evidence="10" id="KW-0472">Membrane</keyword>
<dbReference type="GO" id="GO:0004674">
    <property type="term" value="F:protein serine/threonine kinase activity"/>
    <property type="evidence" value="ECO:0007669"/>
    <property type="project" value="UniProtKB-KW"/>
</dbReference>
<dbReference type="Pfam" id="PF07714">
    <property type="entry name" value="PK_Tyr_Ser-Thr"/>
    <property type="match status" value="1"/>
</dbReference>
<evidence type="ECO:0000256" key="13">
    <source>
        <dbReference type="SAM" id="SignalP"/>
    </source>
</evidence>
<dbReference type="Gene3D" id="3.30.200.20">
    <property type="entry name" value="Phosphorylase Kinase, domain 1"/>
    <property type="match status" value="1"/>
</dbReference>
<feature type="binding site" evidence="12">
    <location>
        <position position="395"/>
    </location>
    <ligand>
        <name>ATP</name>
        <dbReference type="ChEBI" id="CHEBI:30616"/>
    </ligand>
</feature>
<organism evidence="15">
    <name type="scientific">Salix viminalis</name>
    <name type="common">Common osier</name>
    <name type="synonym">Basket willow</name>
    <dbReference type="NCBI Taxonomy" id="40686"/>
    <lineage>
        <taxon>Eukaryota</taxon>
        <taxon>Viridiplantae</taxon>
        <taxon>Streptophyta</taxon>
        <taxon>Embryophyta</taxon>
        <taxon>Tracheophyta</taxon>
        <taxon>Spermatophyta</taxon>
        <taxon>Magnoliopsida</taxon>
        <taxon>eudicotyledons</taxon>
        <taxon>Gunneridae</taxon>
        <taxon>Pentapetalae</taxon>
        <taxon>rosids</taxon>
        <taxon>fabids</taxon>
        <taxon>Malpighiales</taxon>
        <taxon>Salicaceae</taxon>
        <taxon>Saliceae</taxon>
        <taxon>Salix</taxon>
    </lineage>
</organism>
<dbReference type="InterPro" id="IPR000719">
    <property type="entry name" value="Prot_kinase_dom"/>
</dbReference>
<evidence type="ECO:0000256" key="8">
    <source>
        <dbReference type="ARBA" id="ARBA00022840"/>
    </source>
</evidence>
<name>A0A6N2LVP9_SALVM</name>
<keyword evidence="8 12" id="KW-0067">ATP-binding</keyword>
<evidence type="ECO:0000256" key="3">
    <source>
        <dbReference type="ARBA" id="ARBA00022679"/>
    </source>
</evidence>
<accession>A0A6N2LVP9</accession>
<dbReference type="GO" id="GO:0048544">
    <property type="term" value="P:recognition of pollen"/>
    <property type="evidence" value="ECO:0007669"/>
    <property type="project" value="InterPro"/>
</dbReference>
<proteinExistence type="predicted"/>
<evidence type="ECO:0000256" key="2">
    <source>
        <dbReference type="ARBA" id="ARBA00022527"/>
    </source>
</evidence>
<evidence type="ECO:0000256" key="10">
    <source>
        <dbReference type="ARBA" id="ARBA00023136"/>
    </source>
</evidence>
<dbReference type="InterPro" id="IPR036426">
    <property type="entry name" value="Bulb-type_lectin_dom_sf"/>
</dbReference>
<dbReference type="PROSITE" id="PS50011">
    <property type="entry name" value="PROTEIN_KINASE_DOM"/>
    <property type="match status" value="1"/>
</dbReference>
<dbReference type="Gene3D" id="1.10.510.10">
    <property type="entry name" value="Transferase(Phosphotransferase) domain 1"/>
    <property type="match status" value="2"/>
</dbReference>
<sequence>MNLLLLLLPLLFITTTTSTATIPPGSSLYASNTSQTWSSPNNAFFLGFTRVDPTSYVISISTATGVPIWTTVNRTTSAAVVDSGGVFQFLSNGNLRLRQRFSSRGSENVAYANDYDVEADVVRFMRLSSDGNLRMYSGGTTAMTWAALADQCQVYGYCGNMGICSYMESSSSPICKCPSLNFEAVDVNDRRKGCKRKVEVENCAGNVAMLELKQTKFFTFQDQQIVTIGITACRGNCLSSTSCFASTSLSDTNAWCYMKNTPDFVSGYQGPVLLSTSFLKVCGPVQPNPSPLEQSGGDKKCWKLRVWAGGVAATISVMAASSGLFWWFCRKNSPKFGSVLAQYTLLEYASGVPVQFSYKDLHRWTKGFKDKLGTGGFGAVYRGVLPNRTAVAVKKLEGIEQGEKQFRMEVATISSTHHLNLVRLIGFCSEGRHRVLVYEFMRNGSLDHFLFRTENQPGTLLDWKNRFKIALGTARGITYLHEECRDCIVHCDIKTENILVDESFNARVSDFGLAKLISSKDQRFRSLTTIRGTETVSGRRNFEVSAEINEKFSEWAYGEFEKGNVEAIVDRRLSDQVVDMEEVTRAVQEHPSRRPTMGKVVQMLEGIVEIGMPPPLKASLALIPPPSSSSSSSFQTEAIPPFISERIMEKQSSSLLQPFQIKSL</sequence>
<dbReference type="AlphaFoldDB" id="A0A6N2LVP9"/>
<dbReference type="InterPro" id="IPR000858">
    <property type="entry name" value="S_locus_glycoprot_dom"/>
</dbReference>
<dbReference type="EMBL" id="CAADRP010001597">
    <property type="protein sequence ID" value="VFU44239.1"/>
    <property type="molecule type" value="Genomic_DNA"/>
</dbReference>
<evidence type="ECO:0000256" key="9">
    <source>
        <dbReference type="ARBA" id="ARBA00022989"/>
    </source>
</evidence>
<dbReference type="InterPro" id="IPR017441">
    <property type="entry name" value="Protein_kinase_ATP_BS"/>
</dbReference>
<keyword evidence="7" id="KW-0418">Kinase</keyword>
<dbReference type="FunFam" id="3.30.200.20:FF:000178">
    <property type="entry name" value="serine/threonine-protein kinase PBS1-like"/>
    <property type="match status" value="1"/>
</dbReference>
<dbReference type="Pfam" id="PF00954">
    <property type="entry name" value="S_locus_glycop"/>
    <property type="match status" value="1"/>
</dbReference>
<evidence type="ECO:0000256" key="6">
    <source>
        <dbReference type="ARBA" id="ARBA00022741"/>
    </source>
</evidence>
<keyword evidence="3" id="KW-0808">Transferase</keyword>
<evidence type="ECO:0000256" key="11">
    <source>
        <dbReference type="ARBA" id="ARBA00023157"/>
    </source>
</evidence>
<keyword evidence="6 12" id="KW-0547">Nucleotide-binding</keyword>
<dbReference type="SUPFAM" id="SSF56112">
    <property type="entry name" value="Protein kinase-like (PK-like)"/>
    <property type="match status" value="1"/>
</dbReference>
<keyword evidence="9" id="KW-1133">Transmembrane helix</keyword>
<evidence type="ECO:0000256" key="7">
    <source>
        <dbReference type="ARBA" id="ARBA00022777"/>
    </source>
</evidence>
<dbReference type="InterPro" id="IPR001245">
    <property type="entry name" value="Ser-Thr/Tyr_kinase_cat_dom"/>
</dbReference>
<comment type="subcellular location">
    <subcellularLocation>
        <location evidence="1">Membrane</location>
        <topology evidence="1">Single-pass membrane protein</topology>
    </subcellularLocation>
</comment>
<keyword evidence="2" id="KW-0723">Serine/threonine-protein kinase</keyword>
<evidence type="ECO:0000256" key="5">
    <source>
        <dbReference type="ARBA" id="ARBA00022729"/>
    </source>
</evidence>
<dbReference type="GO" id="GO:0016020">
    <property type="term" value="C:membrane"/>
    <property type="evidence" value="ECO:0007669"/>
    <property type="project" value="UniProtKB-SubCell"/>
</dbReference>
<evidence type="ECO:0000256" key="4">
    <source>
        <dbReference type="ARBA" id="ARBA00022692"/>
    </source>
</evidence>
<evidence type="ECO:0000256" key="1">
    <source>
        <dbReference type="ARBA" id="ARBA00004167"/>
    </source>
</evidence>